<dbReference type="Pfam" id="PF08281">
    <property type="entry name" value="Sigma70_r4_2"/>
    <property type="match status" value="1"/>
</dbReference>
<evidence type="ECO:0000256" key="3">
    <source>
        <dbReference type="ARBA" id="ARBA00023082"/>
    </source>
</evidence>
<evidence type="ECO:0000256" key="2">
    <source>
        <dbReference type="ARBA" id="ARBA00023015"/>
    </source>
</evidence>
<keyword evidence="2" id="KW-0805">Transcription regulation</keyword>
<dbReference type="SUPFAM" id="SSF88659">
    <property type="entry name" value="Sigma3 and sigma4 domains of RNA polymerase sigma factors"/>
    <property type="match status" value="1"/>
</dbReference>
<comment type="similarity">
    <text evidence="1">Belongs to the sigma-70 factor family. ECF subfamily.</text>
</comment>
<dbReference type="GO" id="GO:0003677">
    <property type="term" value="F:DNA binding"/>
    <property type="evidence" value="ECO:0007669"/>
    <property type="project" value="InterPro"/>
</dbReference>
<dbReference type="GO" id="GO:0006352">
    <property type="term" value="P:DNA-templated transcription initiation"/>
    <property type="evidence" value="ECO:0007669"/>
    <property type="project" value="InterPro"/>
</dbReference>
<name>A0A2P7B5Q4_9HYPH</name>
<evidence type="ECO:0000256" key="4">
    <source>
        <dbReference type="ARBA" id="ARBA00023163"/>
    </source>
</evidence>
<keyword evidence="3" id="KW-0731">Sigma factor</keyword>
<dbReference type="SUPFAM" id="SSF88946">
    <property type="entry name" value="Sigma2 domain of RNA polymerase sigma factors"/>
    <property type="match status" value="1"/>
</dbReference>
<dbReference type="PANTHER" id="PTHR43133:SF63">
    <property type="entry name" value="RNA POLYMERASE SIGMA FACTOR FECI-RELATED"/>
    <property type="match status" value="1"/>
</dbReference>
<dbReference type="InterPro" id="IPR039425">
    <property type="entry name" value="RNA_pol_sigma-70-like"/>
</dbReference>
<dbReference type="InterPro" id="IPR036388">
    <property type="entry name" value="WH-like_DNA-bd_sf"/>
</dbReference>
<dbReference type="Gene3D" id="1.10.10.10">
    <property type="entry name" value="Winged helix-like DNA-binding domain superfamily/Winged helix DNA-binding domain"/>
    <property type="match status" value="1"/>
</dbReference>
<sequence length="172" mass="19240">MEKEQDSYNSNVLVDALIQYKPKLLKIADGILHSHAQSEDIFHDAVVKACSMRPDCIHCPVGYACRMVYNLAVDAARKKTHERLSMRPIDGIESIPAPCVSALDCLVSTETLREVLNSLKNLPQRTHDAFVRHRIDGVPQKDIAEELGVSRTLVNFMIKDAHRACQHILNAA</sequence>
<keyword evidence="7" id="KW-1185">Reference proteome</keyword>
<gene>
    <name evidence="6" type="ORF">CU103_20995</name>
</gene>
<organism evidence="6 7">
    <name type="scientific">Phyllobacterium sophorae</name>
    <dbReference type="NCBI Taxonomy" id="1520277"/>
    <lineage>
        <taxon>Bacteria</taxon>
        <taxon>Pseudomonadati</taxon>
        <taxon>Pseudomonadota</taxon>
        <taxon>Alphaproteobacteria</taxon>
        <taxon>Hyphomicrobiales</taxon>
        <taxon>Phyllobacteriaceae</taxon>
        <taxon>Phyllobacterium</taxon>
    </lineage>
</organism>
<dbReference type="GO" id="GO:0016987">
    <property type="term" value="F:sigma factor activity"/>
    <property type="evidence" value="ECO:0007669"/>
    <property type="project" value="UniProtKB-KW"/>
</dbReference>
<dbReference type="EMBL" id="PGGM01000011">
    <property type="protein sequence ID" value="PSH61807.1"/>
    <property type="molecule type" value="Genomic_DNA"/>
</dbReference>
<keyword evidence="4" id="KW-0804">Transcription</keyword>
<dbReference type="Gene3D" id="1.10.1740.10">
    <property type="match status" value="1"/>
</dbReference>
<reference evidence="7" key="1">
    <citation type="submission" date="2017-11" db="EMBL/GenBank/DDBJ databases">
        <authorList>
            <person name="Kuznetsova I."/>
            <person name="Sazanova A."/>
            <person name="Chirak E."/>
            <person name="Safronova V."/>
            <person name="Willems A."/>
        </authorList>
    </citation>
    <scope>NUCLEOTIDE SEQUENCE [LARGE SCALE GENOMIC DNA]</scope>
    <source>
        <strain evidence="7">CCBAU 03422</strain>
    </source>
</reference>
<dbReference type="InterPro" id="IPR013249">
    <property type="entry name" value="RNA_pol_sigma70_r4_t2"/>
</dbReference>
<dbReference type="NCBIfam" id="TIGR02937">
    <property type="entry name" value="sigma70-ECF"/>
    <property type="match status" value="1"/>
</dbReference>
<dbReference type="InterPro" id="IPR014284">
    <property type="entry name" value="RNA_pol_sigma-70_dom"/>
</dbReference>
<dbReference type="PANTHER" id="PTHR43133">
    <property type="entry name" value="RNA POLYMERASE ECF-TYPE SIGMA FACTO"/>
    <property type="match status" value="1"/>
</dbReference>
<protein>
    <submittedName>
        <fullName evidence="6">RNA polymerase subunit sigma</fullName>
    </submittedName>
</protein>
<dbReference type="Proteomes" id="UP000241764">
    <property type="component" value="Unassembled WGS sequence"/>
</dbReference>
<comment type="caution">
    <text evidence="6">The sequence shown here is derived from an EMBL/GenBank/DDBJ whole genome shotgun (WGS) entry which is preliminary data.</text>
</comment>
<feature type="domain" description="RNA polymerase sigma factor 70 region 4 type 2" evidence="5">
    <location>
        <begin position="113"/>
        <end position="162"/>
    </location>
</feature>
<accession>A0A2P7B5Q4</accession>
<evidence type="ECO:0000256" key="1">
    <source>
        <dbReference type="ARBA" id="ARBA00010641"/>
    </source>
</evidence>
<dbReference type="OrthoDB" id="9794372at2"/>
<evidence type="ECO:0000313" key="7">
    <source>
        <dbReference type="Proteomes" id="UP000241764"/>
    </source>
</evidence>
<proteinExistence type="inferred from homology"/>
<dbReference type="RefSeq" id="WP_106665981.1">
    <property type="nucleotide sequence ID" value="NZ_PGGM01000011.1"/>
</dbReference>
<dbReference type="AlphaFoldDB" id="A0A2P7B5Q4"/>
<dbReference type="InterPro" id="IPR013324">
    <property type="entry name" value="RNA_pol_sigma_r3/r4-like"/>
</dbReference>
<dbReference type="InterPro" id="IPR013325">
    <property type="entry name" value="RNA_pol_sigma_r2"/>
</dbReference>
<evidence type="ECO:0000313" key="6">
    <source>
        <dbReference type="EMBL" id="PSH61807.1"/>
    </source>
</evidence>
<evidence type="ECO:0000259" key="5">
    <source>
        <dbReference type="Pfam" id="PF08281"/>
    </source>
</evidence>